<name>A0A1N7CBT2_9RHOO</name>
<keyword evidence="10" id="KW-0966">Cell projection</keyword>
<feature type="domain" description="Flagellar assembly protein FliH/Type III secretion system HrpE" evidence="9">
    <location>
        <begin position="94"/>
        <end position="219"/>
    </location>
</feature>
<reference evidence="11" key="1">
    <citation type="submission" date="2017-01" db="EMBL/GenBank/DDBJ databases">
        <authorList>
            <person name="Varghese N."/>
            <person name="Submissions S."/>
        </authorList>
    </citation>
    <scope>NUCLEOTIDE SEQUENCE [LARGE SCALE GENOMIC DNA]</scope>
    <source>
        <strain evidence="11">ATCC 51758</strain>
    </source>
</reference>
<evidence type="ECO:0000256" key="4">
    <source>
        <dbReference type="ARBA" id="ARBA00022448"/>
    </source>
</evidence>
<evidence type="ECO:0000256" key="6">
    <source>
        <dbReference type="ARBA" id="ARBA00022927"/>
    </source>
</evidence>
<evidence type="ECO:0000256" key="5">
    <source>
        <dbReference type="ARBA" id="ARBA00022795"/>
    </source>
</evidence>
<dbReference type="Pfam" id="PF02108">
    <property type="entry name" value="FliH"/>
    <property type="match status" value="1"/>
</dbReference>
<feature type="compositionally biased region" description="Pro residues" evidence="8">
    <location>
        <begin position="28"/>
        <end position="43"/>
    </location>
</feature>
<keyword evidence="4" id="KW-0813">Transport</keyword>
<dbReference type="OrthoDB" id="5296952at2"/>
<dbReference type="RefSeq" id="WP_076604315.1">
    <property type="nucleotide sequence ID" value="NZ_FTMD01000023.1"/>
</dbReference>
<dbReference type="STRING" id="34027.SAMN05421829_12329"/>
<comment type="similarity">
    <text evidence="2">Belongs to the FliH family.</text>
</comment>
<keyword evidence="5" id="KW-1005">Bacterial flagellum biogenesis</keyword>
<sequence length="234" mass="25793">MSISRHQAVGAYRRWEPPTFGEPEEPQLQPPEAEPAPPAPPEPVVEAAPPSEPAPAPQPEIQLPTAAEIESMFDDARREGYEVGFAEGAEYAREQANRLGGLADGLDTALKQLDQEVADEIVALAIEVARQMVRRTLAENPEDALIETIRAALNQLPQAQVRIHVHPDDVVLIRTYLAEQPTHLHHQIIEDDSVTRGGCRLQAPASEIDATVETRWRRILEGLGHRGSTWDDGK</sequence>
<keyword evidence="11" id="KW-1185">Reference proteome</keyword>
<dbReference type="GO" id="GO:0044781">
    <property type="term" value="P:bacterial-type flagellum organization"/>
    <property type="evidence" value="ECO:0007669"/>
    <property type="project" value="UniProtKB-KW"/>
</dbReference>
<keyword evidence="10" id="KW-0969">Cilium</keyword>
<dbReference type="PANTHER" id="PTHR34982:SF1">
    <property type="entry name" value="FLAGELLAR ASSEMBLY PROTEIN FLIH"/>
    <property type="match status" value="1"/>
</dbReference>
<dbReference type="GO" id="GO:0015031">
    <property type="term" value="P:protein transport"/>
    <property type="evidence" value="ECO:0007669"/>
    <property type="project" value="UniProtKB-KW"/>
</dbReference>
<dbReference type="EMBL" id="FTMD01000023">
    <property type="protein sequence ID" value="SIR61078.1"/>
    <property type="molecule type" value="Genomic_DNA"/>
</dbReference>
<organism evidence="10 11">
    <name type="scientific">Aromatoleum tolulyticum</name>
    <dbReference type="NCBI Taxonomy" id="34027"/>
    <lineage>
        <taxon>Bacteria</taxon>
        <taxon>Pseudomonadati</taxon>
        <taxon>Pseudomonadota</taxon>
        <taxon>Betaproteobacteria</taxon>
        <taxon>Rhodocyclales</taxon>
        <taxon>Rhodocyclaceae</taxon>
        <taxon>Aromatoleum</taxon>
    </lineage>
</organism>
<accession>A0A1N7CBT2</accession>
<evidence type="ECO:0000259" key="9">
    <source>
        <dbReference type="Pfam" id="PF02108"/>
    </source>
</evidence>
<gene>
    <name evidence="10" type="ORF">SAMN05421829_12329</name>
</gene>
<dbReference type="SUPFAM" id="SSF160527">
    <property type="entry name" value="V-type ATPase subunit E-like"/>
    <property type="match status" value="1"/>
</dbReference>
<keyword evidence="6" id="KW-0653">Protein transport</keyword>
<keyword evidence="10" id="KW-0282">Flagellum</keyword>
<evidence type="ECO:0000256" key="2">
    <source>
        <dbReference type="ARBA" id="ARBA00006602"/>
    </source>
</evidence>
<evidence type="ECO:0000256" key="1">
    <source>
        <dbReference type="ARBA" id="ARBA00003041"/>
    </source>
</evidence>
<dbReference type="Proteomes" id="UP000186819">
    <property type="component" value="Unassembled WGS sequence"/>
</dbReference>
<protein>
    <recommendedName>
        <fullName evidence="3">Flagellar assembly protein FliH</fullName>
    </recommendedName>
</protein>
<dbReference type="GO" id="GO:0005829">
    <property type="term" value="C:cytosol"/>
    <property type="evidence" value="ECO:0007669"/>
    <property type="project" value="TreeGrafter"/>
</dbReference>
<dbReference type="AlphaFoldDB" id="A0A1N7CBT2"/>
<evidence type="ECO:0000256" key="7">
    <source>
        <dbReference type="ARBA" id="ARBA00023225"/>
    </source>
</evidence>
<keyword evidence="7" id="KW-1006">Bacterial flagellum protein export</keyword>
<comment type="function">
    <text evidence="1">Needed for flagellar regrowth and assembly.</text>
</comment>
<dbReference type="InterPro" id="IPR018035">
    <property type="entry name" value="Flagellar_FliH/T3SS_HrpE"/>
</dbReference>
<dbReference type="InterPro" id="IPR051472">
    <property type="entry name" value="T3SS_Stator/FliH"/>
</dbReference>
<proteinExistence type="inferred from homology"/>
<evidence type="ECO:0000313" key="10">
    <source>
        <dbReference type="EMBL" id="SIR61078.1"/>
    </source>
</evidence>
<dbReference type="PANTHER" id="PTHR34982">
    <property type="entry name" value="YOP PROTEINS TRANSLOCATION PROTEIN L"/>
    <property type="match status" value="1"/>
</dbReference>
<evidence type="ECO:0000256" key="8">
    <source>
        <dbReference type="SAM" id="MobiDB-lite"/>
    </source>
</evidence>
<evidence type="ECO:0000313" key="11">
    <source>
        <dbReference type="Proteomes" id="UP000186819"/>
    </source>
</evidence>
<feature type="region of interest" description="Disordered" evidence="8">
    <location>
        <begin position="1"/>
        <end position="59"/>
    </location>
</feature>
<evidence type="ECO:0000256" key="3">
    <source>
        <dbReference type="ARBA" id="ARBA00016507"/>
    </source>
</evidence>